<protein>
    <recommendedName>
        <fullName evidence="6">Amino acid transporter transmembrane domain-containing protein</fullName>
    </recommendedName>
</protein>
<proteinExistence type="predicted"/>
<gene>
    <name evidence="7" type="ORF">CTAYLR_006672</name>
</gene>
<dbReference type="GO" id="GO:0016020">
    <property type="term" value="C:membrane"/>
    <property type="evidence" value="ECO:0007669"/>
    <property type="project" value="UniProtKB-SubCell"/>
</dbReference>
<feature type="transmembrane region" description="Helical" evidence="5">
    <location>
        <begin position="427"/>
        <end position="451"/>
    </location>
</feature>
<evidence type="ECO:0000313" key="8">
    <source>
        <dbReference type="Proteomes" id="UP001230188"/>
    </source>
</evidence>
<comment type="subcellular location">
    <subcellularLocation>
        <location evidence="1">Membrane</location>
    </subcellularLocation>
</comment>
<keyword evidence="4 5" id="KW-0472">Membrane</keyword>
<reference evidence="7" key="1">
    <citation type="submission" date="2023-01" db="EMBL/GenBank/DDBJ databases">
        <title>Metagenome sequencing of chrysophaentin producing Chrysophaeum taylorii.</title>
        <authorList>
            <person name="Davison J."/>
            <person name="Bewley C."/>
        </authorList>
    </citation>
    <scope>NUCLEOTIDE SEQUENCE</scope>
    <source>
        <strain evidence="7">NIES-1699</strain>
    </source>
</reference>
<sequence length="495" mass="53699">MSTIQKASSERVGLRSAGYSRIDVRATPADQRYARYHAARAKEGLPTWVCACLTINCCMGSGFLALPRIFSLAGLVLSSVVMVVMCGAMQLTTSWETEAMVRAEAVVVRQLERAAPTRLVVGPRSAISNRSFEVTELCSIFGGARLHGLYSAIFLCYLLSTSWAYAFVFAESLSTAVPLFGYDLCAPDDACPLYRAYAVVFLCLAVPLSLLEPNEQATFQIMMTCFRFVVALVMTLTALVEAKSPGLLFRDVGGDDVGLEFLGKPRGLGILLPAAIFALNINGNVPLIAKSMRDRENVDIAICFGLWIPCVMYIFIGTSVAVAFGDAVPRSANIVWENFAMSGDGLVAQTLRFFATVVVLFPAADVLSVFPLNTTVVANNLIAIVYGAKVDKFQHNTTLRRVSRLVVAVPPIIGACLWSNFTRIIDYTGVLAIFISCVFPPALSILGRRLCMNEFGDARLNVTRYSIDGDRTWPKLLIVAAGITTVVLALSLDDD</sequence>
<dbReference type="Pfam" id="PF01490">
    <property type="entry name" value="Aa_trans"/>
    <property type="match status" value="1"/>
</dbReference>
<feature type="transmembrane region" description="Helical" evidence="5">
    <location>
        <begin position="472"/>
        <end position="492"/>
    </location>
</feature>
<feature type="transmembrane region" description="Helical" evidence="5">
    <location>
        <begin position="72"/>
        <end position="92"/>
    </location>
</feature>
<dbReference type="PANTHER" id="PTHR16189">
    <property type="entry name" value="TRANSMEMBRANE PROTEIN 104-RELATED"/>
    <property type="match status" value="1"/>
</dbReference>
<feature type="transmembrane region" description="Helical" evidence="5">
    <location>
        <begin position="345"/>
        <end position="364"/>
    </location>
</feature>
<keyword evidence="2 5" id="KW-0812">Transmembrane</keyword>
<accession>A0AAD7XLV6</accession>
<keyword evidence="8" id="KW-1185">Reference proteome</keyword>
<dbReference type="EMBL" id="JAQMWT010000361">
    <property type="protein sequence ID" value="KAJ8603074.1"/>
    <property type="molecule type" value="Genomic_DNA"/>
</dbReference>
<feature type="transmembrane region" description="Helical" evidence="5">
    <location>
        <begin position="193"/>
        <end position="211"/>
    </location>
</feature>
<organism evidence="7 8">
    <name type="scientific">Chrysophaeum taylorii</name>
    <dbReference type="NCBI Taxonomy" id="2483200"/>
    <lineage>
        <taxon>Eukaryota</taxon>
        <taxon>Sar</taxon>
        <taxon>Stramenopiles</taxon>
        <taxon>Ochrophyta</taxon>
        <taxon>Pelagophyceae</taxon>
        <taxon>Pelagomonadales</taxon>
        <taxon>Pelagomonadaceae</taxon>
        <taxon>Chrysophaeum</taxon>
    </lineage>
</organism>
<dbReference type="PANTHER" id="PTHR16189:SF2">
    <property type="entry name" value="AMINO ACID TRANSPORTER TRANSMEMBRANE DOMAIN-CONTAINING PROTEIN"/>
    <property type="match status" value="1"/>
</dbReference>
<feature type="transmembrane region" description="Helical" evidence="5">
    <location>
        <begin position="45"/>
        <end position="66"/>
    </location>
</feature>
<dbReference type="AlphaFoldDB" id="A0AAD7XLV6"/>
<keyword evidence="3 5" id="KW-1133">Transmembrane helix</keyword>
<feature type="transmembrane region" description="Helical" evidence="5">
    <location>
        <begin position="218"/>
        <end position="240"/>
    </location>
</feature>
<comment type="caution">
    <text evidence="7">The sequence shown here is derived from an EMBL/GenBank/DDBJ whole genome shotgun (WGS) entry which is preliminary data.</text>
</comment>
<dbReference type="InterPro" id="IPR013057">
    <property type="entry name" value="AA_transpt_TM"/>
</dbReference>
<evidence type="ECO:0000256" key="2">
    <source>
        <dbReference type="ARBA" id="ARBA00022692"/>
    </source>
</evidence>
<evidence type="ECO:0000256" key="1">
    <source>
        <dbReference type="ARBA" id="ARBA00004370"/>
    </source>
</evidence>
<feature type="transmembrane region" description="Helical" evidence="5">
    <location>
        <begin position="301"/>
        <end position="325"/>
    </location>
</feature>
<feature type="transmembrane region" description="Helical" evidence="5">
    <location>
        <begin position="268"/>
        <end position="289"/>
    </location>
</feature>
<feature type="transmembrane region" description="Helical" evidence="5">
    <location>
        <begin position="149"/>
        <end position="173"/>
    </location>
</feature>
<evidence type="ECO:0000259" key="6">
    <source>
        <dbReference type="Pfam" id="PF01490"/>
    </source>
</evidence>
<evidence type="ECO:0000256" key="4">
    <source>
        <dbReference type="ARBA" id="ARBA00023136"/>
    </source>
</evidence>
<evidence type="ECO:0000313" key="7">
    <source>
        <dbReference type="EMBL" id="KAJ8603074.1"/>
    </source>
</evidence>
<evidence type="ECO:0000256" key="5">
    <source>
        <dbReference type="SAM" id="Phobius"/>
    </source>
</evidence>
<dbReference type="Proteomes" id="UP001230188">
    <property type="component" value="Unassembled WGS sequence"/>
</dbReference>
<feature type="domain" description="Amino acid transporter transmembrane" evidence="6">
    <location>
        <begin position="51"/>
        <end position="449"/>
    </location>
</feature>
<evidence type="ECO:0000256" key="3">
    <source>
        <dbReference type="ARBA" id="ARBA00022989"/>
    </source>
</evidence>
<name>A0AAD7XLV6_9STRA</name>